<name>A0AAW8JNT6_9GAMM</name>
<dbReference type="Pfam" id="PF14246">
    <property type="entry name" value="TetR_C_7"/>
    <property type="match status" value="1"/>
</dbReference>
<dbReference type="PANTHER" id="PTHR30055">
    <property type="entry name" value="HTH-TYPE TRANSCRIPTIONAL REGULATOR RUTR"/>
    <property type="match status" value="1"/>
</dbReference>
<sequence length="206" mass="23385">MQNTAGRPKDLEKRKDILEAAKSLFLKYGYHGSSMNQIAKEAGVTKLTVYNHFQDKENLFSCAIEDTCENTISADGLQLSADSDFEQELYRASELALNVINLPEAIKLEYLLLELAAENNPLAIKFYNASHQRMCLIWSDFFQKATQFGFIRADDPEKQTQLLLSLLLGARHHEILLGIGQIPTKSEQKQIILESIELFLLKYSVK</sequence>
<gene>
    <name evidence="6" type="ORF">RFH51_17305</name>
</gene>
<reference evidence="6" key="1">
    <citation type="submission" date="2023-08" db="EMBL/GenBank/DDBJ databases">
        <title>Emergence of clinically-relevant ST2 carbapenem-resistant Acinetobacter baumannii strains in hospital sewages in Zhejiang, East of China.</title>
        <authorList>
            <person name="Kaichao C."/>
            <person name="Zhang R."/>
        </authorList>
    </citation>
    <scope>NUCLEOTIDE SEQUENCE</scope>
    <source>
        <strain evidence="6">M-SY-60</strain>
    </source>
</reference>
<dbReference type="InterPro" id="IPR050109">
    <property type="entry name" value="HTH-type_TetR-like_transc_reg"/>
</dbReference>
<dbReference type="FunFam" id="1.10.10.60:FF:000141">
    <property type="entry name" value="TetR family transcriptional regulator"/>
    <property type="match status" value="1"/>
</dbReference>
<dbReference type="PANTHER" id="PTHR30055:SF146">
    <property type="entry name" value="HTH-TYPE TRANSCRIPTIONAL DUAL REGULATOR CECR"/>
    <property type="match status" value="1"/>
</dbReference>
<keyword evidence="2 4" id="KW-0238">DNA-binding</keyword>
<dbReference type="Gene3D" id="1.10.357.10">
    <property type="entry name" value="Tetracycline Repressor, domain 2"/>
    <property type="match status" value="1"/>
</dbReference>
<organism evidence="6 7">
    <name type="scientific">Acinetobacter gerneri</name>
    <dbReference type="NCBI Taxonomy" id="202952"/>
    <lineage>
        <taxon>Bacteria</taxon>
        <taxon>Pseudomonadati</taxon>
        <taxon>Pseudomonadota</taxon>
        <taxon>Gammaproteobacteria</taxon>
        <taxon>Moraxellales</taxon>
        <taxon>Moraxellaceae</taxon>
        <taxon>Acinetobacter</taxon>
    </lineage>
</organism>
<evidence type="ECO:0000256" key="3">
    <source>
        <dbReference type="ARBA" id="ARBA00023163"/>
    </source>
</evidence>
<dbReference type="RefSeq" id="WP_308957264.1">
    <property type="nucleotide sequence ID" value="NZ_JAVICY010000039.1"/>
</dbReference>
<dbReference type="InterPro" id="IPR039536">
    <property type="entry name" value="TetR_C_Proteobacteria"/>
</dbReference>
<dbReference type="EMBL" id="JAVIDA010000037">
    <property type="protein sequence ID" value="MDQ9073210.1"/>
    <property type="molecule type" value="Genomic_DNA"/>
</dbReference>
<proteinExistence type="predicted"/>
<dbReference type="Proteomes" id="UP001243195">
    <property type="component" value="Unassembled WGS sequence"/>
</dbReference>
<evidence type="ECO:0000256" key="4">
    <source>
        <dbReference type="PROSITE-ProRule" id="PRU00335"/>
    </source>
</evidence>
<dbReference type="GO" id="GO:0003700">
    <property type="term" value="F:DNA-binding transcription factor activity"/>
    <property type="evidence" value="ECO:0007669"/>
    <property type="project" value="TreeGrafter"/>
</dbReference>
<dbReference type="AlphaFoldDB" id="A0AAW8JNT6"/>
<comment type="caution">
    <text evidence="6">The sequence shown here is derived from an EMBL/GenBank/DDBJ whole genome shotgun (WGS) entry which is preliminary data.</text>
</comment>
<feature type="domain" description="HTH tetR-type" evidence="5">
    <location>
        <begin position="11"/>
        <end position="71"/>
    </location>
</feature>
<dbReference type="PROSITE" id="PS50977">
    <property type="entry name" value="HTH_TETR_2"/>
    <property type="match status" value="1"/>
</dbReference>
<dbReference type="InterPro" id="IPR001647">
    <property type="entry name" value="HTH_TetR"/>
</dbReference>
<dbReference type="SUPFAM" id="SSF46689">
    <property type="entry name" value="Homeodomain-like"/>
    <property type="match status" value="1"/>
</dbReference>
<evidence type="ECO:0000256" key="1">
    <source>
        <dbReference type="ARBA" id="ARBA00023015"/>
    </source>
</evidence>
<accession>A0AAW8JNT6</accession>
<dbReference type="InterPro" id="IPR009057">
    <property type="entry name" value="Homeodomain-like_sf"/>
</dbReference>
<evidence type="ECO:0000313" key="6">
    <source>
        <dbReference type="EMBL" id="MDQ9073210.1"/>
    </source>
</evidence>
<dbReference type="PRINTS" id="PR00455">
    <property type="entry name" value="HTHTETR"/>
</dbReference>
<keyword evidence="3" id="KW-0804">Transcription</keyword>
<evidence type="ECO:0000259" key="5">
    <source>
        <dbReference type="PROSITE" id="PS50977"/>
    </source>
</evidence>
<dbReference type="GO" id="GO:0000976">
    <property type="term" value="F:transcription cis-regulatory region binding"/>
    <property type="evidence" value="ECO:0007669"/>
    <property type="project" value="TreeGrafter"/>
</dbReference>
<keyword evidence="1" id="KW-0805">Transcription regulation</keyword>
<protein>
    <submittedName>
        <fullName evidence="6">TetR/AcrR family transcriptional regulator</fullName>
    </submittedName>
</protein>
<feature type="DNA-binding region" description="H-T-H motif" evidence="4">
    <location>
        <begin position="34"/>
        <end position="53"/>
    </location>
</feature>
<evidence type="ECO:0000256" key="2">
    <source>
        <dbReference type="ARBA" id="ARBA00023125"/>
    </source>
</evidence>
<dbReference type="Pfam" id="PF00440">
    <property type="entry name" value="TetR_N"/>
    <property type="match status" value="1"/>
</dbReference>
<evidence type="ECO:0000313" key="7">
    <source>
        <dbReference type="Proteomes" id="UP001243195"/>
    </source>
</evidence>